<sequence>MSKSDRRPRRDVGFRFLPTDEELVVNYLLSKLIGVPPPSGDYVNDCNLYGDLEPWEIWQQFRGRGCEEEEQDEDSADNDLYFVTPLKKRTATGMRIDRSVGSNGGSWHGEDSGKEAQTPDGLVSWTVKRFSYRPKKSKGGQEKNGPGPTTSTSWIMHEYCLLDRPIPFLGLDSASATRLAVCRIRKKPDSSSKKRKNNKGPKVIFIDLEGDDYNDVVEAESSTIIDNKRQKVDTTSFHAESESCLPEVKEDGNPDEEAAATYAAELERCLSELNEDCGGGNVSGGEEAVSSYAAELERCLTEVEEEEEKEDDGSWLEAEIEGSTSEEEVAASTTSDFEALIQQYYSTNVPGKVATSSAVSVPSY</sequence>
<dbReference type="InterPro" id="IPR003441">
    <property type="entry name" value="NAC-dom"/>
</dbReference>
<dbReference type="GO" id="GO:0048731">
    <property type="term" value="P:system development"/>
    <property type="evidence" value="ECO:0007669"/>
    <property type="project" value="TreeGrafter"/>
</dbReference>
<keyword evidence="8" id="KW-1185">Reference proteome</keyword>
<dbReference type="Proteomes" id="UP001154282">
    <property type="component" value="Unassembled WGS sequence"/>
</dbReference>
<keyword evidence="3" id="KW-0804">Transcription</keyword>
<dbReference type="PROSITE" id="PS51005">
    <property type="entry name" value="NAC"/>
    <property type="match status" value="1"/>
</dbReference>
<comment type="caution">
    <text evidence="7">The sequence shown here is derived from an EMBL/GenBank/DDBJ whole genome shotgun (WGS) entry which is preliminary data.</text>
</comment>
<evidence type="ECO:0000313" key="7">
    <source>
        <dbReference type="EMBL" id="CAI0441967.1"/>
    </source>
</evidence>
<dbReference type="PANTHER" id="PTHR31719">
    <property type="entry name" value="NAC TRANSCRIPTION FACTOR 56"/>
    <property type="match status" value="1"/>
</dbReference>
<gene>
    <name evidence="7" type="ORF">LITE_LOCUS27094</name>
</gene>
<keyword evidence="1" id="KW-0805">Transcription regulation</keyword>
<proteinExistence type="predicted"/>
<feature type="domain" description="NAC" evidence="6">
    <location>
        <begin position="10"/>
        <end position="187"/>
    </location>
</feature>
<organism evidence="7 8">
    <name type="scientific">Linum tenue</name>
    <dbReference type="NCBI Taxonomy" id="586396"/>
    <lineage>
        <taxon>Eukaryota</taxon>
        <taxon>Viridiplantae</taxon>
        <taxon>Streptophyta</taxon>
        <taxon>Embryophyta</taxon>
        <taxon>Tracheophyta</taxon>
        <taxon>Spermatophyta</taxon>
        <taxon>Magnoliopsida</taxon>
        <taxon>eudicotyledons</taxon>
        <taxon>Gunneridae</taxon>
        <taxon>Pentapetalae</taxon>
        <taxon>rosids</taxon>
        <taxon>fabids</taxon>
        <taxon>Malpighiales</taxon>
        <taxon>Linaceae</taxon>
        <taxon>Linum</taxon>
    </lineage>
</organism>
<protein>
    <recommendedName>
        <fullName evidence="6">NAC domain-containing protein</fullName>
    </recommendedName>
</protein>
<accession>A0AAV0M6S3</accession>
<feature type="compositionally biased region" description="Acidic residues" evidence="5">
    <location>
        <begin position="302"/>
        <end position="329"/>
    </location>
</feature>
<dbReference type="AlphaFoldDB" id="A0AAV0M6S3"/>
<evidence type="ECO:0000256" key="4">
    <source>
        <dbReference type="ARBA" id="ARBA00023242"/>
    </source>
</evidence>
<feature type="region of interest" description="Disordered" evidence="5">
    <location>
        <begin position="97"/>
        <end position="120"/>
    </location>
</feature>
<evidence type="ECO:0000256" key="2">
    <source>
        <dbReference type="ARBA" id="ARBA00023125"/>
    </source>
</evidence>
<dbReference type="InterPro" id="IPR036093">
    <property type="entry name" value="NAC_dom_sf"/>
</dbReference>
<dbReference type="GO" id="GO:0006355">
    <property type="term" value="P:regulation of DNA-templated transcription"/>
    <property type="evidence" value="ECO:0007669"/>
    <property type="project" value="InterPro"/>
</dbReference>
<evidence type="ECO:0000256" key="1">
    <source>
        <dbReference type="ARBA" id="ARBA00023015"/>
    </source>
</evidence>
<evidence type="ECO:0000259" key="6">
    <source>
        <dbReference type="PROSITE" id="PS51005"/>
    </source>
</evidence>
<evidence type="ECO:0000313" key="8">
    <source>
        <dbReference type="Proteomes" id="UP001154282"/>
    </source>
</evidence>
<dbReference type="Pfam" id="PF02365">
    <property type="entry name" value="NAM"/>
    <property type="match status" value="1"/>
</dbReference>
<name>A0AAV0M6S3_9ROSI</name>
<evidence type="ECO:0000256" key="5">
    <source>
        <dbReference type="SAM" id="MobiDB-lite"/>
    </source>
</evidence>
<keyword evidence="2" id="KW-0238">DNA-binding</keyword>
<dbReference type="PANTHER" id="PTHR31719:SF164">
    <property type="entry name" value="NAC DOMAIN-CONTAINING PROTEIN"/>
    <property type="match status" value="1"/>
</dbReference>
<reference evidence="7" key="1">
    <citation type="submission" date="2022-08" db="EMBL/GenBank/DDBJ databases">
        <authorList>
            <person name="Gutierrez-Valencia J."/>
        </authorList>
    </citation>
    <scope>NUCLEOTIDE SEQUENCE</scope>
</reference>
<dbReference type="GO" id="GO:0003677">
    <property type="term" value="F:DNA binding"/>
    <property type="evidence" value="ECO:0007669"/>
    <property type="project" value="UniProtKB-KW"/>
</dbReference>
<dbReference type="EMBL" id="CAMGYJ010000007">
    <property type="protein sequence ID" value="CAI0441967.1"/>
    <property type="molecule type" value="Genomic_DNA"/>
</dbReference>
<feature type="region of interest" description="Disordered" evidence="5">
    <location>
        <begin position="301"/>
        <end position="334"/>
    </location>
</feature>
<dbReference type="SUPFAM" id="SSF101941">
    <property type="entry name" value="NAC domain"/>
    <property type="match status" value="1"/>
</dbReference>
<evidence type="ECO:0000256" key="3">
    <source>
        <dbReference type="ARBA" id="ARBA00023163"/>
    </source>
</evidence>
<dbReference type="Gene3D" id="2.170.150.80">
    <property type="entry name" value="NAC domain"/>
    <property type="match status" value="1"/>
</dbReference>
<keyword evidence="4" id="KW-0539">Nucleus</keyword>